<sequence>MSLDRLTAYRFASTVADTGVGVPVAAAGDPLSPPSHPLGTSGLTAIAIYDYQKQDDDEISFEPDDIITNIDQVGLDHA</sequence>
<evidence type="ECO:0000313" key="6">
    <source>
        <dbReference type="WBParaSite" id="ASIM_0000683501-mRNA-1"/>
    </source>
</evidence>
<dbReference type="InterPro" id="IPR001452">
    <property type="entry name" value="SH3_domain"/>
</dbReference>
<keyword evidence="1 2" id="KW-0728">SH3 domain</keyword>
<dbReference type="OrthoDB" id="5971719at2759"/>
<dbReference type="GO" id="GO:0005884">
    <property type="term" value="C:actin filament"/>
    <property type="evidence" value="ECO:0007669"/>
    <property type="project" value="TreeGrafter"/>
</dbReference>
<dbReference type="Gene3D" id="2.30.30.40">
    <property type="entry name" value="SH3 Domains"/>
    <property type="match status" value="1"/>
</dbReference>
<accession>A0A0M3JGS8</accession>
<keyword evidence="5" id="KW-1185">Reference proteome</keyword>
<organism evidence="6">
    <name type="scientific">Anisakis simplex</name>
    <name type="common">Herring worm</name>
    <dbReference type="NCBI Taxonomy" id="6269"/>
    <lineage>
        <taxon>Eukaryota</taxon>
        <taxon>Metazoa</taxon>
        <taxon>Ecdysozoa</taxon>
        <taxon>Nematoda</taxon>
        <taxon>Chromadorea</taxon>
        <taxon>Rhabditida</taxon>
        <taxon>Spirurina</taxon>
        <taxon>Ascaridomorpha</taxon>
        <taxon>Ascaridoidea</taxon>
        <taxon>Anisakidae</taxon>
        <taxon>Anisakis</taxon>
        <taxon>Anisakis simplex complex</taxon>
    </lineage>
</organism>
<name>A0A0M3JGS8_ANISI</name>
<dbReference type="PROSITE" id="PS50002">
    <property type="entry name" value="SH3"/>
    <property type="match status" value="1"/>
</dbReference>
<dbReference type="Proteomes" id="UP000267096">
    <property type="component" value="Unassembled WGS sequence"/>
</dbReference>
<dbReference type="GO" id="GO:0051015">
    <property type="term" value="F:actin filament binding"/>
    <property type="evidence" value="ECO:0007669"/>
    <property type="project" value="TreeGrafter"/>
</dbReference>
<proteinExistence type="predicted"/>
<evidence type="ECO:0000256" key="1">
    <source>
        <dbReference type="ARBA" id="ARBA00022443"/>
    </source>
</evidence>
<reference evidence="6" key="1">
    <citation type="submission" date="2017-02" db="UniProtKB">
        <authorList>
            <consortium name="WormBaseParasite"/>
        </authorList>
    </citation>
    <scope>IDENTIFICATION</scope>
</reference>
<evidence type="ECO:0000313" key="4">
    <source>
        <dbReference type="EMBL" id="VDK27387.1"/>
    </source>
</evidence>
<evidence type="ECO:0000259" key="3">
    <source>
        <dbReference type="PROSITE" id="PS50002"/>
    </source>
</evidence>
<dbReference type="Pfam" id="PF00018">
    <property type="entry name" value="SH3_1"/>
    <property type="match status" value="1"/>
</dbReference>
<reference evidence="4 5" key="2">
    <citation type="submission" date="2018-11" db="EMBL/GenBank/DDBJ databases">
        <authorList>
            <consortium name="Pathogen Informatics"/>
        </authorList>
    </citation>
    <scope>NUCLEOTIDE SEQUENCE [LARGE SCALE GENOMIC DNA]</scope>
</reference>
<evidence type="ECO:0000256" key="2">
    <source>
        <dbReference type="PROSITE-ProRule" id="PRU00192"/>
    </source>
</evidence>
<dbReference type="PANTHER" id="PTHR10829:SF25">
    <property type="entry name" value="DREBRIN-LIKE PROTEIN"/>
    <property type="match status" value="1"/>
</dbReference>
<dbReference type="EMBL" id="UYRR01014593">
    <property type="protein sequence ID" value="VDK27387.1"/>
    <property type="molecule type" value="Genomic_DNA"/>
</dbReference>
<dbReference type="GO" id="GO:0030427">
    <property type="term" value="C:site of polarized growth"/>
    <property type="evidence" value="ECO:0007669"/>
    <property type="project" value="TreeGrafter"/>
</dbReference>
<dbReference type="AlphaFoldDB" id="A0A0M3JGS8"/>
<dbReference type="GO" id="GO:0030833">
    <property type="term" value="P:regulation of actin filament polymerization"/>
    <property type="evidence" value="ECO:0007669"/>
    <property type="project" value="TreeGrafter"/>
</dbReference>
<protein>
    <submittedName>
        <fullName evidence="6">Putative cortactin (inferred by orthology to a S. mansoni protein)</fullName>
    </submittedName>
</protein>
<gene>
    <name evidence="4" type="ORF">ASIM_LOCUS6605</name>
</gene>
<evidence type="ECO:0000313" key="5">
    <source>
        <dbReference type="Proteomes" id="UP000267096"/>
    </source>
</evidence>
<dbReference type="SUPFAM" id="SSF50044">
    <property type="entry name" value="SH3-domain"/>
    <property type="match status" value="1"/>
</dbReference>
<dbReference type="InterPro" id="IPR036028">
    <property type="entry name" value="SH3-like_dom_sf"/>
</dbReference>
<dbReference type="WBParaSite" id="ASIM_0000683501-mRNA-1">
    <property type="protein sequence ID" value="ASIM_0000683501-mRNA-1"/>
    <property type="gene ID" value="ASIM_0000683501"/>
</dbReference>
<dbReference type="GO" id="GO:0030864">
    <property type="term" value="C:cortical actin cytoskeleton"/>
    <property type="evidence" value="ECO:0007669"/>
    <property type="project" value="TreeGrafter"/>
</dbReference>
<feature type="domain" description="SH3" evidence="3">
    <location>
        <begin position="40"/>
        <end position="78"/>
    </location>
</feature>
<dbReference type="PANTHER" id="PTHR10829">
    <property type="entry name" value="CORTACTIN AND DREBRIN"/>
    <property type="match status" value="1"/>
</dbReference>